<proteinExistence type="inferred from homology"/>
<evidence type="ECO:0000313" key="4">
    <source>
        <dbReference type="Proteomes" id="UP000016930"/>
    </source>
</evidence>
<dbReference type="InterPro" id="IPR040079">
    <property type="entry name" value="Glutathione_S-Trfase"/>
</dbReference>
<dbReference type="AlphaFoldDB" id="M2R8P0"/>
<gene>
    <name evidence="3" type="ORF">CERSUDRAFT_97385</name>
</gene>
<dbReference type="HOGENOM" id="CLU_011226_15_0_1"/>
<evidence type="ECO:0000259" key="2">
    <source>
        <dbReference type="Pfam" id="PF02798"/>
    </source>
</evidence>
<accession>M2R8P0</accession>
<evidence type="ECO:0000313" key="3">
    <source>
        <dbReference type="EMBL" id="EMD34802.1"/>
    </source>
</evidence>
<dbReference type="OrthoDB" id="2098326at2759"/>
<dbReference type="SUPFAM" id="SSF47616">
    <property type="entry name" value="GST C-terminal domain-like"/>
    <property type="match status" value="1"/>
</dbReference>
<dbReference type="Proteomes" id="UP000016930">
    <property type="component" value="Unassembled WGS sequence"/>
</dbReference>
<dbReference type="Gene3D" id="3.40.30.10">
    <property type="entry name" value="Glutaredoxin"/>
    <property type="match status" value="1"/>
</dbReference>
<comment type="similarity">
    <text evidence="1">Belongs to the GST superfamily.</text>
</comment>
<dbReference type="STRING" id="914234.M2R8P0"/>
<dbReference type="InterPro" id="IPR036282">
    <property type="entry name" value="Glutathione-S-Trfase_C_sf"/>
</dbReference>
<dbReference type="Pfam" id="PF13410">
    <property type="entry name" value="GST_C_2"/>
    <property type="match status" value="1"/>
</dbReference>
<dbReference type="Pfam" id="PF02798">
    <property type="entry name" value="GST_N"/>
    <property type="match status" value="1"/>
</dbReference>
<dbReference type="PANTHER" id="PTHR44051:SF9">
    <property type="entry name" value="GLUTATHIONE S-TRANSFERASE 1"/>
    <property type="match status" value="1"/>
</dbReference>
<dbReference type="PANTHER" id="PTHR44051">
    <property type="entry name" value="GLUTATHIONE S-TRANSFERASE-RELATED"/>
    <property type="match status" value="1"/>
</dbReference>
<dbReference type="InterPro" id="IPR036249">
    <property type="entry name" value="Thioredoxin-like_sf"/>
</dbReference>
<reference evidence="3 4" key="1">
    <citation type="journal article" date="2012" name="Proc. Natl. Acad. Sci. U.S.A.">
        <title>Comparative genomics of Ceriporiopsis subvermispora and Phanerochaete chrysosporium provide insight into selective ligninolysis.</title>
        <authorList>
            <person name="Fernandez-Fueyo E."/>
            <person name="Ruiz-Duenas F.J."/>
            <person name="Ferreira P."/>
            <person name="Floudas D."/>
            <person name="Hibbett D.S."/>
            <person name="Canessa P."/>
            <person name="Larrondo L.F."/>
            <person name="James T.Y."/>
            <person name="Seelenfreund D."/>
            <person name="Lobos S."/>
            <person name="Polanco R."/>
            <person name="Tello M."/>
            <person name="Honda Y."/>
            <person name="Watanabe T."/>
            <person name="Watanabe T."/>
            <person name="Ryu J.S."/>
            <person name="Kubicek C.P."/>
            <person name="Schmoll M."/>
            <person name="Gaskell J."/>
            <person name="Hammel K.E."/>
            <person name="St John F.J."/>
            <person name="Vanden Wymelenberg A."/>
            <person name="Sabat G."/>
            <person name="Splinter BonDurant S."/>
            <person name="Syed K."/>
            <person name="Yadav J.S."/>
            <person name="Doddapaneni H."/>
            <person name="Subramanian V."/>
            <person name="Lavin J.L."/>
            <person name="Oguiza J.A."/>
            <person name="Perez G."/>
            <person name="Pisabarro A.G."/>
            <person name="Ramirez L."/>
            <person name="Santoyo F."/>
            <person name="Master E."/>
            <person name="Coutinho P.M."/>
            <person name="Henrissat B."/>
            <person name="Lombard V."/>
            <person name="Magnuson J.K."/>
            <person name="Kuees U."/>
            <person name="Hori C."/>
            <person name="Igarashi K."/>
            <person name="Samejima M."/>
            <person name="Held B.W."/>
            <person name="Barry K.W."/>
            <person name="LaButti K.M."/>
            <person name="Lapidus A."/>
            <person name="Lindquist E.A."/>
            <person name="Lucas S.M."/>
            <person name="Riley R."/>
            <person name="Salamov A.A."/>
            <person name="Hoffmeister D."/>
            <person name="Schwenk D."/>
            <person name="Hadar Y."/>
            <person name="Yarden O."/>
            <person name="de Vries R.P."/>
            <person name="Wiebenga A."/>
            <person name="Stenlid J."/>
            <person name="Eastwood D."/>
            <person name="Grigoriev I.V."/>
            <person name="Berka R.M."/>
            <person name="Blanchette R.A."/>
            <person name="Kersten P."/>
            <person name="Martinez A.T."/>
            <person name="Vicuna R."/>
            <person name="Cullen D."/>
        </authorList>
    </citation>
    <scope>NUCLEOTIDE SEQUENCE [LARGE SCALE GENOMIC DNA]</scope>
    <source>
        <strain evidence="3 4">B</strain>
    </source>
</reference>
<feature type="domain" description="GST N-terminal" evidence="2">
    <location>
        <begin position="13"/>
        <end position="77"/>
    </location>
</feature>
<organism evidence="3 4">
    <name type="scientific">Ceriporiopsis subvermispora (strain B)</name>
    <name type="common">White-rot fungus</name>
    <name type="synonym">Gelatoporia subvermispora</name>
    <dbReference type="NCBI Taxonomy" id="914234"/>
    <lineage>
        <taxon>Eukaryota</taxon>
        <taxon>Fungi</taxon>
        <taxon>Dikarya</taxon>
        <taxon>Basidiomycota</taxon>
        <taxon>Agaricomycotina</taxon>
        <taxon>Agaricomycetes</taxon>
        <taxon>Polyporales</taxon>
        <taxon>Gelatoporiaceae</taxon>
        <taxon>Gelatoporia</taxon>
    </lineage>
</organism>
<name>M2R8P0_CERS8</name>
<evidence type="ECO:0000256" key="1">
    <source>
        <dbReference type="ARBA" id="ARBA00007409"/>
    </source>
</evidence>
<dbReference type="SFLD" id="SFLDS00019">
    <property type="entry name" value="Glutathione_Transferase_(cytos"/>
    <property type="match status" value="1"/>
</dbReference>
<dbReference type="CDD" id="cd03046">
    <property type="entry name" value="GST_N_GTT1_like"/>
    <property type="match status" value="1"/>
</dbReference>
<keyword evidence="4" id="KW-1185">Reference proteome</keyword>
<dbReference type="SUPFAM" id="SSF52833">
    <property type="entry name" value="Thioredoxin-like"/>
    <property type="match status" value="1"/>
</dbReference>
<sequence length="226" mass="25554">MSNSPTPDKLTVHHLDDSRSIRILWMLEELSVPYELVTYKRMQDMTAPADLKMIHVSGTSPIITEGNLTLSESGAIFLRDKYDTEGKIKPSKEGKLDDLYFLHYSEGTLMPLLANKLIFGVLPDKAPFLLRPMFGIITDLMNTNFLNPRLQTQAGLIEEHLAKSGDWFAGGDHPTAADFMMIFPLESWNYRYPELIGKNAKAFVGRIHERPAYKRAVEKAGGHRFA</sequence>
<dbReference type="EMBL" id="KB445802">
    <property type="protein sequence ID" value="EMD34802.1"/>
    <property type="molecule type" value="Genomic_DNA"/>
</dbReference>
<dbReference type="InterPro" id="IPR004045">
    <property type="entry name" value="Glutathione_S-Trfase_N"/>
</dbReference>
<dbReference type="Gene3D" id="1.20.1050.10">
    <property type="match status" value="1"/>
</dbReference>
<protein>
    <recommendedName>
        <fullName evidence="2">GST N-terminal domain-containing protein</fullName>
    </recommendedName>
</protein>